<organism evidence="2 3">
    <name type="scientific">Rotaria socialis</name>
    <dbReference type="NCBI Taxonomy" id="392032"/>
    <lineage>
        <taxon>Eukaryota</taxon>
        <taxon>Metazoa</taxon>
        <taxon>Spiralia</taxon>
        <taxon>Gnathifera</taxon>
        <taxon>Rotifera</taxon>
        <taxon>Eurotatoria</taxon>
        <taxon>Bdelloidea</taxon>
        <taxon>Philodinida</taxon>
        <taxon>Philodinidae</taxon>
        <taxon>Rotaria</taxon>
    </lineage>
</organism>
<feature type="compositionally biased region" description="Polar residues" evidence="1">
    <location>
        <begin position="1"/>
        <end position="23"/>
    </location>
</feature>
<dbReference type="EMBL" id="CAJOBP010067133">
    <property type="protein sequence ID" value="CAF4870302.1"/>
    <property type="molecule type" value="Genomic_DNA"/>
</dbReference>
<dbReference type="Proteomes" id="UP000663873">
    <property type="component" value="Unassembled WGS sequence"/>
</dbReference>
<keyword evidence="3" id="KW-1185">Reference proteome</keyword>
<feature type="region of interest" description="Disordered" evidence="1">
    <location>
        <begin position="1"/>
        <end position="38"/>
    </location>
</feature>
<gene>
    <name evidence="2" type="ORF">UJA718_LOCUS44248</name>
</gene>
<evidence type="ECO:0000313" key="2">
    <source>
        <dbReference type="EMBL" id="CAF4870302.1"/>
    </source>
</evidence>
<evidence type="ECO:0000256" key="1">
    <source>
        <dbReference type="SAM" id="MobiDB-lite"/>
    </source>
</evidence>
<proteinExistence type="predicted"/>
<name>A0A821TFA1_9BILA</name>
<sequence length="56" mass="6046">MSSTIKTIETNNATTSLIKTTSNPPRIPPPVAPKPDASRLTPIRASYLNHTTTNNN</sequence>
<reference evidence="2" key="1">
    <citation type="submission" date="2021-02" db="EMBL/GenBank/DDBJ databases">
        <authorList>
            <person name="Nowell W R."/>
        </authorList>
    </citation>
    <scope>NUCLEOTIDE SEQUENCE</scope>
</reference>
<comment type="caution">
    <text evidence="2">The sequence shown here is derived from an EMBL/GenBank/DDBJ whole genome shotgun (WGS) entry which is preliminary data.</text>
</comment>
<feature type="non-terminal residue" evidence="2">
    <location>
        <position position="1"/>
    </location>
</feature>
<dbReference type="AlphaFoldDB" id="A0A821TFA1"/>
<feature type="non-terminal residue" evidence="2">
    <location>
        <position position="56"/>
    </location>
</feature>
<protein>
    <submittedName>
        <fullName evidence="2">Uncharacterized protein</fullName>
    </submittedName>
</protein>
<accession>A0A821TFA1</accession>
<evidence type="ECO:0000313" key="3">
    <source>
        <dbReference type="Proteomes" id="UP000663873"/>
    </source>
</evidence>